<dbReference type="Gene3D" id="3.80.10.10">
    <property type="entry name" value="Ribonuclease Inhibitor"/>
    <property type="match status" value="1"/>
</dbReference>
<dbReference type="InterPro" id="IPR032675">
    <property type="entry name" value="LRR_dom_sf"/>
</dbReference>
<evidence type="ECO:0000256" key="1">
    <source>
        <dbReference type="SAM" id="Coils"/>
    </source>
</evidence>
<evidence type="ECO:0000313" key="2">
    <source>
        <dbReference type="EMBL" id="KIL63252.1"/>
    </source>
</evidence>
<dbReference type="Proteomes" id="UP000054549">
    <property type="component" value="Unassembled WGS sequence"/>
</dbReference>
<accession>A0A0C2WNQ9</accession>
<feature type="coiled-coil region" evidence="1">
    <location>
        <begin position="61"/>
        <end position="88"/>
    </location>
</feature>
<dbReference type="GO" id="GO:0019005">
    <property type="term" value="C:SCF ubiquitin ligase complex"/>
    <property type="evidence" value="ECO:0007669"/>
    <property type="project" value="TreeGrafter"/>
</dbReference>
<dbReference type="InParanoid" id="A0A0C2WNQ9"/>
<proteinExistence type="predicted"/>
<reference evidence="2 3" key="1">
    <citation type="submission" date="2014-04" db="EMBL/GenBank/DDBJ databases">
        <title>Evolutionary Origins and Diversification of the Mycorrhizal Mutualists.</title>
        <authorList>
            <consortium name="DOE Joint Genome Institute"/>
            <consortium name="Mycorrhizal Genomics Consortium"/>
            <person name="Kohler A."/>
            <person name="Kuo A."/>
            <person name="Nagy L.G."/>
            <person name="Floudas D."/>
            <person name="Copeland A."/>
            <person name="Barry K.W."/>
            <person name="Cichocki N."/>
            <person name="Veneault-Fourrey C."/>
            <person name="LaButti K."/>
            <person name="Lindquist E.A."/>
            <person name="Lipzen A."/>
            <person name="Lundell T."/>
            <person name="Morin E."/>
            <person name="Murat C."/>
            <person name="Riley R."/>
            <person name="Ohm R."/>
            <person name="Sun H."/>
            <person name="Tunlid A."/>
            <person name="Henrissat B."/>
            <person name="Grigoriev I.V."/>
            <person name="Hibbett D.S."/>
            <person name="Martin F."/>
        </authorList>
    </citation>
    <scope>NUCLEOTIDE SEQUENCE [LARGE SCALE GENOMIC DNA]</scope>
    <source>
        <strain evidence="2 3">Koide BX008</strain>
    </source>
</reference>
<protein>
    <submittedName>
        <fullName evidence="2">Uncharacterized protein</fullName>
    </submittedName>
</protein>
<dbReference type="PANTHER" id="PTHR13318">
    <property type="entry name" value="PARTNER OF PAIRED, ISOFORM B-RELATED"/>
    <property type="match status" value="1"/>
</dbReference>
<sequence length="560" mass="63019">MTTTPLYMPAFDAFPHSVRRKLSAMDFHQTSHLMKSHVLDDFRYRRPTRPDTTVADLRDALHSIDSQMASLMRQKNELEARLERAVRSQSPVHRLPGELLSSMFVTAVLGAEGNPVMISTLMSVCRHWSEVALNTPILWAKITISQHHSLERTRRSLHRSKSIPLDVVIDFQSAGITEQSMQAIELLRPAIWRIKSMRICVPDRQRAHAVLLRCQEEAPRLETLTVNIEHSSIQDERFSGPLPLFNGRTPRLQSCSFTSFHFGWDFGLLRRLQVLKLAGYFNGLAPSPSTLVAVLSQCPELEELSLRNVTNTDAFHCSMIIDDSVASTSSSKAAYLPRLTTISFYSVDISLVRYAMSQIAFPNLTSLKLCYVGNITPVLTSVYNQALTRLPLRCLRIEACLFSELMLLNVLRHLPSLTSLEILDTEDISSNFMKVLSSPHPWVCPRLESLALSGCTSFEWDALHTVIESRLPPNPNAYARFHPSPSAIISSASASAAAHARSKALAKKTPHPIVGPQRLQQIDVRRCSQLSTEMIQWLQMYVAVVKSESSKYVWDDSMSR</sequence>
<dbReference type="STRING" id="946122.A0A0C2WNQ9"/>
<dbReference type="EMBL" id="KN818261">
    <property type="protein sequence ID" value="KIL63252.1"/>
    <property type="molecule type" value="Genomic_DNA"/>
</dbReference>
<name>A0A0C2WNQ9_AMAMK</name>
<dbReference type="SUPFAM" id="SSF52047">
    <property type="entry name" value="RNI-like"/>
    <property type="match status" value="1"/>
</dbReference>
<evidence type="ECO:0000313" key="3">
    <source>
        <dbReference type="Proteomes" id="UP000054549"/>
    </source>
</evidence>
<keyword evidence="3" id="KW-1185">Reference proteome</keyword>
<dbReference type="OrthoDB" id="8048523at2759"/>
<gene>
    <name evidence="2" type="ORF">M378DRAFT_79945</name>
</gene>
<dbReference type="HOGENOM" id="CLU_039197_0_0_1"/>
<dbReference type="AlphaFoldDB" id="A0A0C2WNQ9"/>
<dbReference type="GO" id="GO:0031146">
    <property type="term" value="P:SCF-dependent proteasomal ubiquitin-dependent protein catabolic process"/>
    <property type="evidence" value="ECO:0007669"/>
    <property type="project" value="TreeGrafter"/>
</dbReference>
<organism evidence="2 3">
    <name type="scientific">Amanita muscaria (strain Koide BX008)</name>
    <dbReference type="NCBI Taxonomy" id="946122"/>
    <lineage>
        <taxon>Eukaryota</taxon>
        <taxon>Fungi</taxon>
        <taxon>Dikarya</taxon>
        <taxon>Basidiomycota</taxon>
        <taxon>Agaricomycotina</taxon>
        <taxon>Agaricomycetes</taxon>
        <taxon>Agaricomycetidae</taxon>
        <taxon>Agaricales</taxon>
        <taxon>Pluteineae</taxon>
        <taxon>Amanitaceae</taxon>
        <taxon>Amanita</taxon>
    </lineage>
</organism>
<keyword evidence="1" id="KW-0175">Coiled coil</keyword>